<evidence type="ECO:0000313" key="2">
    <source>
        <dbReference type="EMBL" id="GAA3352554.1"/>
    </source>
</evidence>
<dbReference type="RefSeq" id="WP_344923752.1">
    <property type="nucleotide sequence ID" value="NZ_BAAAYK010000004.1"/>
</dbReference>
<proteinExistence type="predicted"/>
<evidence type="ECO:0000313" key="3">
    <source>
        <dbReference type="EMBL" id="GAA3352824.1"/>
    </source>
</evidence>
<reference evidence="5" key="2">
    <citation type="journal article" date="2019" name="Int. J. Syst. Evol. Microbiol.">
        <title>The Global Catalogue of Microorganisms (GCM) 10K type strain sequencing project: providing services to taxonomists for standard genome sequencing and annotation.</title>
        <authorList>
            <consortium name="The Broad Institute Genomics Platform"/>
            <consortium name="The Broad Institute Genome Sequencing Center for Infectious Disease"/>
            <person name="Wu L."/>
            <person name="Ma J."/>
        </authorList>
    </citation>
    <scope>NUCLEOTIDE SEQUENCE [LARGE SCALE GENOMIC DNA]</scope>
    <source>
        <strain evidence="5">JCM 9687</strain>
    </source>
</reference>
<dbReference type="EMBL" id="BAAAYK010000005">
    <property type="protein sequence ID" value="GAA3352554.1"/>
    <property type="molecule type" value="Genomic_DNA"/>
</dbReference>
<evidence type="ECO:0000313" key="4">
    <source>
        <dbReference type="EMBL" id="GAA3364896.1"/>
    </source>
</evidence>
<dbReference type="EMBL" id="BAAAYK010000004">
    <property type="protein sequence ID" value="GAA3352449.1"/>
    <property type="molecule type" value="Genomic_DNA"/>
</dbReference>
<gene>
    <name evidence="1" type="ORF">GCM10020366_02140</name>
    <name evidence="2" type="ORF">GCM10020366_02650</name>
    <name evidence="3" type="ORF">GCM10020366_03930</name>
    <name evidence="4" type="ORF">GCM10020366_62650</name>
</gene>
<reference evidence="1" key="1">
    <citation type="journal article" date="2014" name="Int. J. Syst. Evol. Microbiol.">
        <title>Complete genome of a new Firmicutes species belonging to the dominant human colonic microbiota ('Ruminococcus bicirculans') reveals two chromosomes and a selective capacity to utilize plant glucans.</title>
        <authorList>
            <consortium name="NISC Comparative Sequencing Program"/>
            <person name="Wegmann U."/>
            <person name="Louis P."/>
            <person name="Goesmann A."/>
            <person name="Henrissat B."/>
            <person name="Duncan S.H."/>
            <person name="Flint H.J."/>
        </authorList>
    </citation>
    <scope>NUCLEOTIDE SEQUENCE</scope>
    <source>
        <strain evidence="1">JCM 9687</strain>
    </source>
</reference>
<evidence type="ECO:0000313" key="1">
    <source>
        <dbReference type="EMBL" id="GAA3352449.1"/>
    </source>
</evidence>
<reference evidence="1" key="3">
    <citation type="submission" date="2023-12" db="EMBL/GenBank/DDBJ databases">
        <authorList>
            <person name="Sun Q."/>
            <person name="Inoue M."/>
        </authorList>
    </citation>
    <scope>NUCLEOTIDE SEQUENCE</scope>
    <source>
        <strain evidence="1">JCM 9687</strain>
    </source>
</reference>
<dbReference type="EMBL" id="BAAAYK010000038">
    <property type="protein sequence ID" value="GAA3364896.1"/>
    <property type="molecule type" value="Genomic_DNA"/>
</dbReference>
<comment type="caution">
    <text evidence="1">The sequence shown here is derived from an EMBL/GenBank/DDBJ whole genome shotgun (WGS) entry which is preliminary data.</text>
</comment>
<dbReference type="Proteomes" id="UP001500483">
    <property type="component" value="Unassembled WGS sequence"/>
</dbReference>
<accession>A0ABP6RJY8</accession>
<protein>
    <submittedName>
        <fullName evidence="1">Uncharacterized protein</fullName>
    </submittedName>
</protein>
<organism evidence="1 5">
    <name type="scientific">Saccharopolyspora gregorii</name>
    <dbReference type="NCBI Taxonomy" id="33914"/>
    <lineage>
        <taxon>Bacteria</taxon>
        <taxon>Bacillati</taxon>
        <taxon>Actinomycetota</taxon>
        <taxon>Actinomycetes</taxon>
        <taxon>Pseudonocardiales</taxon>
        <taxon>Pseudonocardiaceae</taxon>
        <taxon>Saccharopolyspora</taxon>
    </lineage>
</organism>
<name>A0ABP6RJY8_9PSEU</name>
<keyword evidence="5" id="KW-1185">Reference proteome</keyword>
<dbReference type="EMBL" id="BAAAYK010000007">
    <property type="protein sequence ID" value="GAA3352824.1"/>
    <property type="molecule type" value="Genomic_DNA"/>
</dbReference>
<evidence type="ECO:0000313" key="5">
    <source>
        <dbReference type="Proteomes" id="UP001500483"/>
    </source>
</evidence>
<sequence length="150" mass="16161">MSPRLIAEHERLVAVEFGAFCFGNGPMDSASDPPHLMPWHAQPGVAFTETGIGFHSECHDDELALIRIRFLESEPARDGEERGSIRGAFVISANQLAPATVNSAPEDPFTPPFRGCVGARATHAALAEEDAPLVRDKWSVDIWPALTSGA</sequence>